<dbReference type="OMA" id="DHANDTH"/>
<evidence type="ECO:0008006" key="3">
    <source>
        <dbReference type="Google" id="ProtNLM"/>
    </source>
</evidence>
<dbReference type="AlphaFoldDB" id="D8T7R3"/>
<dbReference type="EMBL" id="GL377686">
    <property type="protein sequence ID" value="EFJ07384.1"/>
    <property type="molecule type" value="Genomic_DNA"/>
</dbReference>
<organism evidence="2">
    <name type="scientific">Selaginella moellendorffii</name>
    <name type="common">Spikemoss</name>
    <dbReference type="NCBI Taxonomy" id="88036"/>
    <lineage>
        <taxon>Eukaryota</taxon>
        <taxon>Viridiplantae</taxon>
        <taxon>Streptophyta</taxon>
        <taxon>Embryophyta</taxon>
        <taxon>Tracheophyta</taxon>
        <taxon>Lycopodiopsida</taxon>
        <taxon>Selaginellales</taxon>
        <taxon>Selaginellaceae</taxon>
        <taxon>Selaginella</taxon>
    </lineage>
</organism>
<dbReference type="FunCoup" id="D8T7R3">
    <property type="interactions" value="2419"/>
</dbReference>
<protein>
    <recommendedName>
        <fullName evidence="3">C2H2-type domain-containing protein</fullName>
    </recommendedName>
</protein>
<proteinExistence type="predicted"/>
<dbReference type="eggNOG" id="ENOG502QTXR">
    <property type="taxonomic scope" value="Eukaryota"/>
</dbReference>
<dbReference type="PANTHER" id="PTHR35497:SF1">
    <property type="entry name" value="ACYL-UDP-N-ACETYLGLUCOSAMINE O-ACYLTRANSFERASE"/>
    <property type="match status" value="1"/>
</dbReference>
<dbReference type="Gramene" id="EFJ07384">
    <property type="protein sequence ID" value="EFJ07384"/>
    <property type="gene ID" value="SELMODRAFT_429919"/>
</dbReference>
<evidence type="ECO:0000313" key="1">
    <source>
        <dbReference type="EMBL" id="EFJ07384.1"/>
    </source>
</evidence>
<dbReference type="HOGENOM" id="CLU_777070_0_0_1"/>
<keyword evidence="2" id="KW-1185">Reference proteome</keyword>
<evidence type="ECO:0000313" key="2">
    <source>
        <dbReference type="Proteomes" id="UP000001514"/>
    </source>
</evidence>
<dbReference type="Proteomes" id="UP000001514">
    <property type="component" value="Unassembled WGS sequence"/>
</dbReference>
<dbReference type="KEGG" id="smo:SELMODRAFT_429919"/>
<reference evidence="1 2" key="1">
    <citation type="journal article" date="2011" name="Science">
        <title>The Selaginella genome identifies genetic changes associated with the evolution of vascular plants.</title>
        <authorList>
            <person name="Banks J.A."/>
            <person name="Nishiyama T."/>
            <person name="Hasebe M."/>
            <person name="Bowman J.L."/>
            <person name="Gribskov M."/>
            <person name="dePamphilis C."/>
            <person name="Albert V.A."/>
            <person name="Aono N."/>
            <person name="Aoyama T."/>
            <person name="Ambrose B.A."/>
            <person name="Ashton N.W."/>
            <person name="Axtell M.J."/>
            <person name="Barker E."/>
            <person name="Barker M.S."/>
            <person name="Bennetzen J.L."/>
            <person name="Bonawitz N.D."/>
            <person name="Chapple C."/>
            <person name="Cheng C."/>
            <person name="Correa L.G."/>
            <person name="Dacre M."/>
            <person name="DeBarry J."/>
            <person name="Dreyer I."/>
            <person name="Elias M."/>
            <person name="Engstrom E.M."/>
            <person name="Estelle M."/>
            <person name="Feng L."/>
            <person name="Finet C."/>
            <person name="Floyd S.K."/>
            <person name="Frommer W.B."/>
            <person name="Fujita T."/>
            <person name="Gramzow L."/>
            <person name="Gutensohn M."/>
            <person name="Harholt J."/>
            <person name="Hattori M."/>
            <person name="Heyl A."/>
            <person name="Hirai T."/>
            <person name="Hiwatashi Y."/>
            <person name="Ishikawa M."/>
            <person name="Iwata M."/>
            <person name="Karol K.G."/>
            <person name="Koehler B."/>
            <person name="Kolukisaoglu U."/>
            <person name="Kubo M."/>
            <person name="Kurata T."/>
            <person name="Lalonde S."/>
            <person name="Li K."/>
            <person name="Li Y."/>
            <person name="Litt A."/>
            <person name="Lyons E."/>
            <person name="Manning G."/>
            <person name="Maruyama T."/>
            <person name="Michael T.P."/>
            <person name="Mikami K."/>
            <person name="Miyazaki S."/>
            <person name="Morinaga S."/>
            <person name="Murata T."/>
            <person name="Mueller-Roeber B."/>
            <person name="Nelson D.R."/>
            <person name="Obara M."/>
            <person name="Oguri Y."/>
            <person name="Olmstead R.G."/>
            <person name="Onodera N."/>
            <person name="Petersen B.L."/>
            <person name="Pils B."/>
            <person name="Prigge M."/>
            <person name="Rensing S.A."/>
            <person name="Riano-Pachon D.M."/>
            <person name="Roberts A.W."/>
            <person name="Sato Y."/>
            <person name="Scheller H.V."/>
            <person name="Schulz B."/>
            <person name="Schulz C."/>
            <person name="Shakirov E.V."/>
            <person name="Shibagaki N."/>
            <person name="Shinohara N."/>
            <person name="Shippen D.E."/>
            <person name="Soerensen I."/>
            <person name="Sotooka R."/>
            <person name="Sugimoto N."/>
            <person name="Sugita M."/>
            <person name="Sumikawa N."/>
            <person name="Tanurdzic M."/>
            <person name="Theissen G."/>
            <person name="Ulvskov P."/>
            <person name="Wakazuki S."/>
            <person name="Weng J.K."/>
            <person name="Willats W.W."/>
            <person name="Wipf D."/>
            <person name="Wolf P.G."/>
            <person name="Yang L."/>
            <person name="Zimmer A.D."/>
            <person name="Zhu Q."/>
            <person name="Mitros T."/>
            <person name="Hellsten U."/>
            <person name="Loque D."/>
            <person name="Otillar R."/>
            <person name="Salamov A."/>
            <person name="Schmutz J."/>
            <person name="Shapiro H."/>
            <person name="Lindquist E."/>
            <person name="Lucas S."/>
            <person name="Rokhsar D."/>
            <person name="Grigoriev I.V."/>
        </authorList>
    </citation>
    <scope>NUCLEOTIDE SEQUENCE [LARGE SCALE GENOMIC DNA]</scope>
</reference>
<dbReference type="PANTHER" id="PTHR35497">
    <property type="entry name" value="ACYL-UDP-N-ACETYLGLUCOSAMINE O-ACYLTRANSFERASE"/>
    <property type="match status" value="1"/>
</dbReference>
<accession>D8T7R3</accession>
<name>D8T7R3_SELML</name>
<dbReference type="InParanoid" id="D8T7R3"/>
<sequence>MAAMLKGVKEEAARAVVRDAAQRGHTCIELRRDGKRPIFFCLVCGTRSYNDDSLWNHLKGNLHARHLAGSGLVSPKPDDERQGSEAGSIVGAQKRIYGTKNHRHSSKMEVDSPSSYTSSSLVAPLNLVALPELPLQLVDQGQMFVKVRPGAQFVEACWLEKRVLVKQQQSGQAEYGLVVFPYSEGLGKGVVLCSSAKEETGENNSGSAPRAMAIVEQQAKKGTRGRKRTKQTERICFICRQKMVAGKDVATLLNMSNRQMMCHSRNWLGAFHVYHTYCLINWILLFDAKFWMGHSLHFSRNFRKSLQSVGQQHLNHQDKPIFCPECQGTGFRFNGGHLEPPRYRLAQIFDWVLELVQARKVWIDRLGQEITGLMFHASSKVNKSKLRAFLFVLMKRVAA</sequence>
<gene>
    <name evidence="1" type="ORF">SELMODRAFT_429919</name>
</gene>